<accession>A0A5B7JUF1</accession>
<name>A0A5B7JUF1_PORTR</name>
<organism evidence="1 2">
    <name type="scientific">Portunus trituberculatus</name>
    <name type="common">Swimming crab</name>
    <name type="synonym">Neptunus trituberculatus</name>
    <dbReference type="NCBI Taxonomy" id="210409"/>
    <lineage>
        <taxon>Eukaryota</taxon>
        <taxon>Metazoa</taxon>
        <taxon>Ecdysozoa</taxon>
        <taxon>Arthropoda</taxon>
        <taxon>Crustacea</taxon>
        <taxon>Multicrustacea</taxon>
        <taxon>Malacostraca</taxon>
        <taxon>Eumalacostraca</taxon>
        <taxon>Eucarida</taxon>
        <taxon>Decapoda</taxon>
        <taxon>Pleocyemata</taxon>
        <taxon>Brachyura</taxon>
        <taxon>Eubrachyura</taxon>
        <taxon>Portunoidea</taxon>
        <taxon>Portunidae</taxon>
        <taxon>Portuninae</taxon>
        <taxon>Portunus</taxon>
    </lineage>
</organism>
<dbReference type="EMBL" id="VSRR010112575">
    <property type="protein sequence ID" value="MPC98083.1"/>
    <property type="molecule type" value="Genomic_DNA"/>
</dbReference>
<proteinExistence type="predicted"/>
<reference evidence="1 2" key="1">
    <citation type="submission" date="2019-05" db="EMBL/GenBank/DDBJ databases">
        <title>Another draft genome of Portunus trituberculatus and its Hox gene families provides insights of decapod evolution.</title>
        <authorList>
            <person name="Jeong J.-H."/>
            <person name="Song I."/>
            <person name="Kim S."/>
            <person name="Choi T."/>
            <person name="Kim D."/>
            <person name="Ryu S."/>
            <person name="Kim W."/>
        </authorList>
    </citation>
    <scope>NUCLEOTIDE SEQUENCE [LARGE SCALE GENOMIC DNA]</scope>
    <source>
        <tissue evidence="1">Muscle</tissue>
    </source>
</reference>
<gene>
    <name evidence="1" type="ORF">E2C01_093434</name>
</gene>
<evidence type="ECO:0000313" key="2">
    <source>
        <dbReference type="Proteomes" id="UP000324222"/>
    </source>
</evidence>
<evidence type="ECO:0000313" key="1">
    <source>
        <dbReference type="EMBL" id="MPC98083.1"/>
    </source>
</evidence>
<keyword evidence="2" id="KW-1185">Reference proteome</keyword>
<dbReference type="AlphaFoldDB" id="A0A5B7JUF1"/>
<comment type="caution">
    <text evidence="1">The sequence shown here is derived from an EMBL/GenBank/DDBJ whole genome shotgun (WGS) entry which is preliminary data.</text>
</comment>
<protein>
    <submittedName>
        <fullName evidence="1">Uncharacterized protein</fullName>
    </submittedName>
</protein>
<sequence length="76" mass="8261">MEMEEEDEPSHIFTSALPSTLHVMSELPVELECPGIGSSSGIADNHLCNLFVKRSGVTRQVPNGVRHSVEEVSTIV</sequence>
<dbReference type="Proteomes" id="UP000324222">
    <property type="component" value="Unassembled WGS sequence"/>
</dbReference>